<name>A0A919XA61_9BACI</name>
<keyword evidence="2" id="KW-1185">Reference proteome</keyword>
<proteinExistence type="predicted"/>
<accession>A0A919XA61</accession>
<dbReference type="EMBL" id="BORP01000004">
    <property type="protein sequence ID" value="GIO27683.1"/>
    <property type="molecule type" value="Genomic_DNA"/>
</dbReference>
<reference evidence="1" key="1">
    <citation type="submission" date="2021-03" db="EMBL/GenBank/DDBJ databases">
        <title>Antimicrobial resistance genes in bacteria isolated from Japanese honey, and their potential for conferring macrolide and lincosamide resistance in the American foulbrood pathogen Paenibacillus larvae.</title>
        <authorList>
            <person name="Okamoto M."/>
            <person name="Kumagai M."/>
            <person name="Kanamori H."/>
            <person name="Takamatsu D."/>
        </authorList>
    </citation>
    <scope>NUCLEOTIDE SEQUENCE</scope>
    <source>
        <strain evidence="1">J43TS3</strain>
    </source>
</reference>
<comment type="caution">
    <text evidence="1">The sequence shown here is derived from an EMBL/GenBank/DDBJ whole genome shotgun (WGS) entry which is preliminary data.</text>
</comment>
<gene>
    <name evidence="1" type="ORF">J43TS3_22940</name>
</gene>
<organism evidence="1 2">
    <name type="scientific">Ornithinibacillus bavariensis</name>
    <dbReference type="NCBI Taxonomy" id="545502"/>
    <lineage>
        <taxon>Bacteria</taxon>
        <taxon>Bacillati</taxon>
        <taxon>Bacillota</taxon>
        <taxon>Bacilli</taxon>
        <taxon>Bacillales</taxon>
        <taxon>Bacillaceae</taxon>
        <taxon>Ornithinibacillus</taxon>
    </lineage>
</organism>
<protein>
    <submittedName>
        <fullName evidence="1">Uncharacterized protein</fullName>
    </submittedName>
</protein>
<sequence>MERFFPYISFFNQLLFELYYEGLHIKYIEVSYATVNEYRIGVGEGDFIGDYWTISGFGN</sequence>
<evidence type="ECO:0000313" key="1">
    <source>
        <dbReference type="EMBL" id="GIO27683.1"/>
    </source>
</evidence>
<evidence type="ECO:0000313" key="2">
    <source>
        <dbReference type="Proteomes" id="UP000676917"/>
    </source>
</evidence>
<dbReference type="AlphaFoldDB" id="A0A919XA61"/>
<dbReference type="Proteomes" id="UP000676917">
    <property type="component" value="Unassembled WGS sequence"/>
</dbReference>